<organism evidence="1 2">
    <name type="scientific">Pleurodeles waltl</name>
    <name type="common">Iberian ribbed newt</name>
    <dbReference type="NCBI Taxonomy" id="8319"/>
    <lineage>
        <taxon>Eukaryota</taxon>
        <taxon>Metazoa</taxon>
        <taxon>Chordata</taxon>
        <taxon>Craniata</taxon>
        <taxon>Vertebrata</taxon>
        <taxon>Euteleostomi</taxon>
        <taxon>Amphibia</taxon>
        <taxon>Batrachia</taxon>
        <taxon>Caudata</taxon>
        <taxon>Salamandroidea</taxon>
        <taxon>Salamandridae</taxon>
        <taxon>Pleurodelinae</taxon>
        <taxon>Pleurodeles</taxon>
    </lineage>
</organism>
<dbReference type="EMBL" id="JANPWB010000006">
    <property type="protein sequence ID" value="KAJ1178405.1"/>
    <property type="molecule type" value="Genomic_DNA"/>
</dbReference>
<reference evidence="1" key="1">
    <citation type="journal article" date="2022" name="bioRxiv">
        <title>Sequencing and chromosome-scale assembly of the giantPleurodeles waltlgenome.</title>
        <authorList>
            <person name="Brown T."/>
            <person name="Elewa A."/>
            <person name="Iarovenko S."/>
            <person name="Subramanian E."/>
            <person name="Araus A.J."/>
            <person name="Petzold A."/>
            <person name="Susuki M."/>
            <person name="Suzuki K.-i.T."/>
            <person name="Hayashi T."/>
            <person name="Toyoda A."/>
            <person name="Oliveira C."/>
            <person name="Osipova E."/>
            <person name="Leigh N.D."/>
            <person name="Simon A."/>
            <person name="Yun M.H."/>
        </authorList>
    </citation>
    <scope>NUCLEOTIDE SEQUENCE</scope>
    <source>
        <strain evidence="1">20211129_DDA</strain>
        <tissue evidence="1">Liver</tissue>
    </source>
</reference>
<accession>A0AAV7TP17</accession>
<evidence type="ECO:0000313" key="1">
    <source>
        <dbReference type="EMBL" id="KAJ1178405.1"/>
    </source>
</evidence>
<proteinExistence type="predicted"/>
<evidence type="ECO:0000313" key="2">
    <source>
        <dbReference type="Proteomes" id="UP001066276"/>
    </source>
</evidence>
<comment type="caution">
    <text evidence="1">The sequence shown here is derived from an EMBL/GenBank/DDBJ whole genome shotgun (WGS) entry which is preliminary data.</text>
</comment>
<name>A0AAV7TP17_PLEWA</name>
<dbReference type="Proteomes" id="UP001066276">
    <property type="component" value="Chromosome 3_2"/>
</dbReference>
<sequence length="141" mass="15940">MGSQFDKILAAIVDTKTALQQDIGAALLGLGLLQAEHRKLAYRVQETERNMADICSAHKAVTHQVTELIDRVRRLEYRAEDAEGRNRCNNIRLVGLLEGVEGNDMWRTSRLGSKLRRPLTDSHLSSLWNWRTDCQIAALSQ</sequence>
<keyword evidence="2" id="KW-1185">Reference proteome</keyword>
<gene>
    <name evidence="1" type="ORF">NDU88_003651</name>
</gene>
<protein>
    <submittedName>
        <fullName evidence="1">Uncharacterized protein</fullName>
    </submittedName>
</protein>
<dbReference type="AlphaFoldDB" id="A0AAV7TP17"/>